<dbReference type="PANTHER" id="PTHR43289:SF34">
    <property type="entry name" value="SERINE_THREONINE-PROTEIN KINASE YBDM-RELATED"/>
    <property type="match status" value="1"/>
</dbReference>
<dbReference type="InterPro" id="IPR014729">
    <property type="entry name" value="Rossmann-like_a/b/a_fold"/>
</dbReference>
<sequence length="479" mass="52948">MQRLEAGMVIDGFRLDQRLHKGGMAWLWAVSRVEPVPGEAPLLMKIPILGDNDDPTVIVGFEVEQMIMPKLTGIHVPHFIASGDFTGHPYIVMERIAGESLRARFDQAPLPVDEVISIGIRVASALHDLHRQHVIHLDIKPSNIMFRAGGEAILIDYGLSRHDKMPDLLAEEFRLPMGTGPYISPEQVLHIRNDPRSDLFALGVLLYHLATGERPHGHPTSVRGLRRRLYRDPEPPRAINPAIPPWLQEIILRCLEVNPAARHDTAAQLAFELQNPEQVKLTARAEKSARDGLFTVTRRWFHAIGMEAMPQQSAEQQLARAPIIAVAIDIAHGSEELAESLRIAARRILQTEPGARLACLTVQRTSRIGMDDVVDSQGRNIHVKHLVALKHWARPLNIAPEKITFHVLEAPDPASAIVEYARINDVDHIVIGSRGISALRRYLGSVSSQVVAQAECTVTVVKGARAGSVPQASPEATTH</sequence>
<feature type="domain" description="Protein kinase" evidence="6">
    <location>
        <begin position="13"/>
        <end position="281"/>
    </location>
</feature>
<dbReference type="CDD" id="cd14014">
    <property type="entry name" value="STKc_PknB_like"/>
    <property type="match status" value="1"/>
</dbReference>
<dbReference type="PRINTS" id="PR01438">
    <property type="entry name" value="UNVRSLSTRESS"/>
</dbReference>
<protein>
    <submittedName>
        <fullName evidence="7">Serine/threonine protein kinase</fullName>
    </submittedName>
</protein>
<keyword evidence="8" id="KW-1185">Reference proteome</keyword>
<dbReference type="SUPFAM" id="SSF56112">
    <property type="entry name" value="Protein kinase-like (PK-like)"/>
    <property type="match status" value="1"/>
</dbReference>
<dbReference type="PROSITE" id="PS50011">
    <property type="entry name" value="PROTEIN_KINASE_DOM"/>
    <property type="match status" value="1"/>
</dbReference>
<dbReference type="Pfam" id="PF00582">
    <property type="entry name" value="Usp"/>
    <property type="match status" value="1"/>
</dbReference>
<dbReference type="GO" id="GO:0004674">
    <property type="term" value="F:protein serine/threonine kinase activity"/>
    <property type="evidence" value="ECO:0007669"/>
    <property type="project" value="UniProtKB-KW"/>
</dbReference>
<keyword evidence="5" id="KW-0067">ATP-binding</keyword>
<proteinExistence type="inferred from homology"/>
<evidence type="ECO:0000313" key="8">
    <source>
        <dbReference type="Proteomes" id="UP000887222"/>
    </source>
</evidence>
<dbReference type="Proteomes" id="UP000887222">
    <property type="component" value="Unassembled WGS sequence"/>
</dbReference>
<dbReference type="RefSeq" id="WP_220806987.1">
    <property type="nucleotide sequence ID" value="NZ_BPMK01000003.1"/>
</dbReference>
<dbReference type="PROSITE" id="PS00108">
    <property type="entry name" value="PROTEIN_KINASE_ST"/>
    <property type="match status" value="1"/>
</dbReference>
<gene>
    <name evidence="7" type="ORF">NCCP691_08300</name>
</gene>
<evidence type="ECO:0000256" key="2">
    <source>
        <dbReference type="ARBA" id="ARBA00022679"/>
    </source>
</evidence>
<dbReference type="Gene3D" id="1.10.510.10">
    <property type="entry name" value="Transferase(Phosphotransferase) domain 1"/>
    <property type="match status" value="1"/>
</dbReference>
<dbReference type="SMART" id="SM00220">
    <property type="entry name" value="S_TKc"/>
    <property type="match status" value="1"/>
</dbReference>
<dbReference type="InterPro" id="IPR000719">
    <property type="entry name" value="Prot_kinase_dom"/>
</dbReference>
<evidence type="ECO:0000256" key="4">
    <source>
        <dbReference type="ARBA" id="ARBA00022777"/>
    </source>
</evidence>
<dbReference type="CDD" id="cd00293">
    <property type="entry name" value="USP-like"/>
    <property type="match status" value="1"/>
</dbReference>
<dbReference type="InterPro" id="IPR011009">
    <property type="entry name" value="Kinase-like_dom_sf"/>
</dbReference>
<evidence type="ECO:0000256" key="3">
    <source>
        <dbReference type="ARBA" id="ARBA00022741"/>
    </source>
</evidence>
<dbReference type="EMBL" id="BPMK01000003">
    <property type="protein sequence ID" value="GIZ50816.1"/>
    <property type="molecule type" value="Genomic_DNA"/>
</dbReference>
<evidence type="ECO:0000259" key="6">
    <source>
        <dbReference type="PROSITE" id="PS50011"/>
    </source>
</evidence>
<name>A0ABQ4Q183_9BURK</name>
<keyword evidence="2" id="KW-0808">Transferase</keyword>
<keyword evidence="7" id="KW-0723">Serine/threonine-protein kinase</keyword>
<dbReference type="InterPro" id="IPR006016">
    <property type="entry name" value="UspA"/>
</dbReference>
<evidence type="ECO:0000313" key="7">
    <source>
        <dbReference type="EMBL" id="GIZ50816.1"/>
    </source>
</evidence>
<dbReference type="InterPro" id="IPR006015">
    <property type="entry name" value="Universal_stress_UspA"/>
</dbReference>
<comment type="similarity">
    <text evidence="1">Belongs to the universal stress protein A family.</text>
</comment>
<reference evidence="7 8" key="1">
    <citation type="journal article" date="2022" name="Int. J. Syst. Evol. Microbiol.">
        <title>Noviherbaspirillum aridicola sp. nov., isolated from an arid soil in Pakistan.</title>
        <authorList>
            <person name="Khan I.U."/>
            <person name="Saqib M."/>
            <person name="Amin A."/>
            <person name="Hussain F."/>
            <person name="Li L."/>
            <person name="Liu Y.H."/>
            <person name="Fang B.Z."/>
            <person name="Ahmed I."/>
            <person name="Li W.J."/>
        </authorList>
    </citation>
    <scope>NUCLEOTIDE SEQUENCE [LARGE SCALE GENOMIC DNA]</scope>
    <source>
        <strain evidence="7 8">NCCP-691</strain>
    </source>
</reference>
<dbReference type="InterPro" id="IPR008271">
    <property type="entry name" value="Ser/Thr_kinase_AS"/>
</dbReference>
<evidence type="ECO:0000256" key="5">
    <source>
        <dbReference type="ARBA" id="ARBA00022840"/>
    </source>
</evidence>
<accession>A0ABQ4Q183</accession>
<dbReference type="Pfam" id="PF00069">
    <property type="entry name" value="Pkinase"/>
    <property type="match status" value="1"/>
</dbReference>
<keyword evidence="3" id="KW-0547">Nucleotide-binding</keyword>
<organism evidence="7 8">
    <name type="scientific">Noviherbaspirillum aridicola</name>
    <dbReference type="NCBI Taxonomy" id="2849687"/>
    <lineage>
        <taxon>Bacteria</taxon>
        <taxon>Pseudomonadati</taxon>
        <taxon>Pseudomonadota</taxon>
        <taxon>Betaproteobacteria</taxon>
        <taxon>Burkholderiales</taxon>
        <taxon>Oxalobacteraceae</taxon>
        <taxon>Noviherbaspirillum</taxon>
    </lineage>
</organism>
<dbReference type="SUPFAM" id="SSF52402">
    <property type="entry name" value="Adenine nucleotide alpha hydrolases-like"/>
    <property type="match status" value="1"/>
</dbReference>
<keyword evidence="4 7" id="KW-0418">Kinase</keyword>
<dbReference type="PANTHER" id="PTHR43289">
    <property type="entry name" value="MITOGEN-ACTIVATED PROTEIN KINASE KINASE KINASE 20-RELATED"/>
    <property type="match status" value="1"/>
</dbReference>
<comment type="caution">
    <text evidence="7">The sequence shown here is derived from an EMBL/GenBank/DDBJ whole genome shotgun (WGS) entry which is preliminary data.</text>
</comment>
<evidence type="ECO:0000256" key="1">
    <source>
        <dbReference type="ARBA" id="ARBA00008791"/>
    </source>
</evidence>
<dbReference type="Gene3D" id="3.40.50.620">
    <property type="entry name" value="HUPs"/>
    <property type="match status" value="1"/>
</dbReference>